<dbReference type="Gene3D" id="1.10.10.10">
    <property type="entry name" value="Winged helix-like DNA-binding domain superfamily/Winged helix DNA-binding domain"/>
    <property type="match status" value="1"/>
</dbReference>
<dbReference type="AlphaFoldDB" id="A0A1G1XZP9"/>
<sequence>MGLFSSKKILKTSQQIKDALFQIKSLDYRERPAVYEALIKELDDGGVSQEELKKVIRELRNNGEISEIDKENLLELIERES</sequence>
<dbReference type="EMBL" id="MHIC01000016">
    <property type="protein sequence ID" value="OGY45559.1"/>
    <property type="molecule type" value="Genomic_DNA"/>
</dbReference>
<reference evidence="1 2" key="1">
    <citation type="journal article" date="2016" name="Nat. Commun.">
        <title>Thousands of microbial genomes shed light on interconnected biogeochemical processes in an aquifer system.</title>
        <authorList>
            <person name="Anantharaman K."/>
            <person name="Brown C.T."/>
            <person name="Hug L.A."/>
            <person name="Sharon I."/>
            <person name="Castelle C.J."/>
            <person name="Probst A.J."/>
            <person name="Thomas B.C."/>
            <person name="Singh A."/>
            <person name="Wilkins M.J."/>
            <person name="Karaoz U."/>
            <person name="Brodie E.L."/>
            <person name="Williams K.H."/>
            <person name="Hubbard S.S."/>
            <person name="Banfield J.F."/>
        </authorList>
    </citation>
    <scope>NUCLEOTIDE SEQUENCE [LARGE SCALE GENOMIC DNA]</scope>
</reference>
<evidence type="ECO:0000313" key="1">
    <source>
        <dbReference type="EMBL" id="OGY45559.1"/>
    </source>
</evidence>
<protein>
    <submittedName>
        <fullName evidence="1">Uncharacterized protein</fullName>
    </submittedName>
</protein>
<organism evidence="1 2">
    <name type="scientific">Candidatus Buchananbacteria bacterium RIFCSPHIGHO2_01_FULL_39_8</name>
    <dbReference type="NCBI Taxonomy" id="1797533"/>
    <lineage>
        <taxon>Bacteria</taxon>
        <taxon>Candidatus Buchananiibacteriota</taxon>
    </lineage>
</organism>
<dbReference type="InterPro" id="IPR036388">
    <property type="entry name" value="WH-like_DNA-bd_sf"/>
</dbReference>
<evidence type="ECO:0000313" key="2">
    <source>
        <dbReference type="Proteomes" id="UP000176241"/>
    </source>
</evidence>
<comment type="caution">
    <text evidence="1">The sequence shown here is derived from an EMBL/GenBank/DDBJ whole genome shotgun (WGS) entry which is preliminary data.</text>
</comment>
<gene>
    <name evidence="1" type="ORF">A2731_01460</name>
</gene>
<dbReference type="Proteomes" id="UP000176241">
    <property type="component" value="Unassembled WGS sequence"/>
</dbReference>
<proteinExistence type="predicted"/>
<accession>A0A1G1XZP9</accession>
<name>A0A1G1XZP9_9BACT</name>
<dbReference type="STRING" id="1797533.A2731_01460"/>